<dbReference type="InterPro" id="IPR010982">
    <property type="entry name" value="Lambda_DNA-bd_dom_sf"/>
</dbReference>
<dbReference type="PROSITE" id="PS50943">
    <property type="entry name" value="HTH_CROC1"/>
    <property type="match status" value="1"/>
</dbReference>
<sequence length="102" mass="11660">MYEKLFSKRLAELRIQKGVSARDMSLSLGQNPGYIRTIESGSAFPAMSNFFYICEYLNVTPQEFFDFKEDHADGINALVDQLDKLDEEQIQALTAFIKTIVK</sequence>
<evidence type="ECO:0000313" key="2">
    <source>
        <dbReference type="EMBL" id="EDP21148.1"/>
    </source>
</evidence>
<dbReference type="SMART" id="SM00530">
    <property type="entry name" value="HTH_XRE"/>
    <property type="match status" value="1"/>
</dbReference>
<reference evidence="2 3" key="1">
    <citation type="submission" date="2007-09" db="EMBL/GenBank/DDBJ databases">
        <title>Draft genome sequence of Faecalibacterium prausnitzii M21/2.</title>
        <authorList>
            <person name="Sudarsanam P."/>
            <person name="Ley R."/>
            <person name="Guruge J."/>
            <person name="Turnbaugh P.J."/>
            <person name="Mahowald M."/>
            <person name="Liep D."/>
            <person name="Gordon J."/>
        </authorList>
    </citation>
    <scope>NUCLEOTIDE SEQUENCE [LARGE SCALE GENOMIC DNA]</scope>
    <source>
        <strain evidence="2 3">M21/2</strain>
    </source>
</reference>
<dbReference type="GeneID" id="75068579"/>
<dbReference type="HOGENOM" id="CLU_066192_17_15_9"/>
<comment type="caution">
    <text evidence="2">The sequence shown here is derived from an EMBL/GenBank/DDBJ whole genome shotgun (WGS) entry which is preliminary data.</text>
</comment>
<dbReference type="RefSeq" id="WP_005924579.1">
    <property type="nucleotide sequence ID" value="NZ_DS483502.1"/>
</dbReference>
<dbReference type="EMBL" id="ABED02000027">
    <property type="protein sequence ID" value="EDP21148.1"/>
    <property type="molecule type" value="Genomic_DNA"/>
</dbReference>
<keyword evidence="2" id="KW-0238">DNA-binding</keyword>
<dbReference type="SUPFAM" id="SSF47413">
    <property type="entry name" value="lambda repressor-like DNA-binding domains"/>
    <property type="match status" value="1"/>
</dbReference>
<feature type="domain" description="HTH cro/C1-type" evidence="1">
    <location>
        <begin position="10"/>
        <end position="64"/>
    </location>
</feature>
<dbReference type="Proteomes" id="UP000005945">
    <property type="component" value="Unassembled WGS sequence"/>
</dbReference>
<proteinExistence type="predicted"/>
<evidence type="ECO:0000259" key="1">
    <source>
        <dbReference type="PROSITE" id="PS50943"/>
    </source>
</evidence>
<accession>A8SCZ6</accession>
<dbReference type="CDD" id="cd00093">
    <property type="entry name" value="HTH_XRE"/>
    <property type="match status" value="1"/>
</dbReference>
<protein>
    <submittedName>
        <fullName evidence="2">DNA-binding helix-turn-helix protein</fullName>
    </submittedName>
</protein>
<gene>
    <name evidence="2" type="ORF">FAEPRAM212_01872</name>
</gene>
<dbReference type="Pfam" id="PF12844">
    <property type="entry name" value="HTH_19"/>
    <property type="match status" value="1"/>
</dbReference>
<dbReference type="InterPro" id="IPR001387">
    <property type="entry name" value="Cro/C1-type_HTH"/>
</dbReference>
<dbReference type="AlphaFoldDB" id="A8SCZ6"/>
<evidence type="ECO:0000313" key="3">
    <source>
        <dbReference type="Proteomes" id="UP000005945"/>
    </source>
</evidence>
<dbReference type="Gene3D" id="1.10.260.40">
    <property type="entry name" value="lambda repressor-like DNA-binding domains"/>
    <property type="match status" value="1"/>
</dbReference>
<name>A8SCZ6_9FIRM</name>
<reference evidence="2 3" key="2">
    <citation type="submission" date="2007-09" db="EMBL/GenBank/DDBJ databases">
        <authorList>
            <person name="Fulton L."/>
            <person name="Clifton S."/>
            <person name="Fulton B."/>
            <person name="Xu J."/>
            <person name="Minx P."/>
            <person name="Pepin K.H."/>
            <person name="Johnson M."/>
            <person name="Thiruvilangam P."/>
            <person name="Bhonagiri V."/>
            <person name="Nash W.E."/>
            <person name="Mardis E.R."/>
            <person name="Wilson R.K."/>
        </authorList>
    </citation>
    <scope>NUCLEOTIDE SEQUENCE [LARGE SCALE GENOMIC DNA]</scope>
    <source>
        <strain evidence="2 3">M21/2</strain>
    </source>
</reference>
<dbReference type="GO" id="GO:0003677">
    <property type="term" value="F:DNA binding"/>
    <property type="evidence" value="ECO:0007669"/>
    <property type="project" value="UniProtKB-KW"/>
</dbReference>
<organism evidence="2 3">
    <name type="scientific">Faecalibacterium prausnitzii M21/2</name>
    <dbReference type="NCBI Taxonomy" id="411485"/>
    <lineage>
        <taxon>Bacteria</taxon>
        <taxon>Bacillati</taxon>
        <taxon>Bacillota</taxon>
        <taxon>Clostridia</taxon>
        <taxon>Eubacteriales</taxon>
        <taxon>Oscillospiraceae</taxon>
        <taxon>Faecalibacterium</taxon>
    </lineage>
</organism>